<dbReference type="InterPro" id="IPR029787">
    <property type="entry name" value="Nucleotide_cyclase"/>
</dbReference>
<dbReference type="InterPro" id="IPR000160">
    <property type="entry name" value="GGDEF_dom"/>
</dbReference>
<feature type="domain" description="GGDEF" evidence="4">
    <location>
        <begin position="175"/>
        <end position="305"/>
    </location>
</feature>
<dbReference type="EMBL" id="SZVP01000004">
    <property type="protein sequence ID" value="TMM46052.1"/>
    <property type="molecule type" value="Genomic_DNA"/>
</dbReference>
<comment type="cofactor">
    <cofactor evidence="1">
        <name>Mg(2+)</name>
        <dbReference type="ChEBI" id="CHEBI:18420"/>
    </cofactor>
</comment>
<proteinExistence type="predicted"/>
<comment type="caution">
    <text evidence="5">The sequence shown here is derived from an EMBL/GenBank/DDBJ whole genome shotgun (WGS) entry which is preliminary data.</text>
</comment>
<dbReference type="InterPro" id="IPR050469">
    <property type="entry name" value="Diguanylate_Cyclase"/>
</dbReference>
<dbReference type="NCBIfam" id="TIGR00254">
    <property type="entry name" value="GGDEF"/>
    <property type="match status" value="1"/>
</dbReference>
<dbReference type="Gene3D" id="3.30.70.270">
    <property type="match status" value="1"/>
</dbReference>
<dbReference type="PROSITE" id="PS50887">
    <property type="entry name" value="GGDEF"/>
    <property type="match status" value="1"/>
</dbReference>
<reference evidence="5 6" key="1">
    <citation type="submission" date="2019-05" db="EMBL/GenBank/DDBJ databases">
        <title>Colwellia ponticola sp. nov., isolated from seawater.</title>
        <authorList>
            <person name="Yoon J.-H."/>
        </authorList>
    </citation>
    <scope>NUCLEOTIDE SEQUENCE [LARGE SCALE GENOMIC DNA]</scope>
    <source>
        <strain evidence="5 6">OISW-25</strain>
    </source>
</reference>
<evidence type="ECO:0000313" key="5">
    <source>
        <dbReference type="EMBL" id="TMM46052.1"/>
    </source>
</evidence>
<evidence type="ECO:0000259" key="4">
    <source>
        <dbReference type="PROSITE" id="PS50887"/>
    </source>
</evidence>
<keyword evidence="6" id="KW-1185">Reference proteome</keyword>
<dbReference type="CDD" id="cd01949">
    <property type="entry name" value="GGDEF"/>
    <property type="match status" value="1"/>
</dbReference>
<name>A0A8H2JMA2_9GAMM</name>
<dbReference type="EC" id="2.7.7.65" evidence="2"/>
<sequence length="306" mass="34862">MKAAVFMLTLKNMSDILNSLPDPTFILTKTGRYVDVFGGKDLRYYHDASHLIGLSVNDVLSTEKAAWFIGKINEALKTKELLITEYSLSNKDVKGLDNNGPSNAIYFEGRIQSLNFSVEDEPAVLWQATNITKRHQLAEKLRTISETDPLTGVWNRRYFYKMIDKEKRRARRNDLPISLLMLDIDHFKSINDQWGHKVGDLILSEVVAVTLNCIRESDMVIRWGGEEFLIFMLDTGLDAAYYVAEKLRLKIEHHTFSSGVEVSVSIGYAQWNNVSENIEETITNADTALYLAKNEGRNCVKGYHND</sequence>
<dbReference type="GO" id="GO:0052621">
    <property type="term" value="F:diguanylate cyclase activity"/>
    <property type="evidence" value="ECO:0007669"/>
    <property type="project" value="UniProtKB-EC"/>
</dbReference>
<dbReference type="PANTHER" id="PTHR45138:SF9">
    <property type="entry name" value="DIGUANYLATE CYCLASE DGCM-RELATED"/>
    <property type="match status" value="1"/>
</dbReference>
<dbReference type="Proteomes" id="UP000307702">
    <property type="component" value="Unassembled WGS sequence"/>
</dbReference>
<dbReference type="InterPro" id="IPR043128">
    <property type="entry name" value="Rev_trsase/Diguanyl_cyclase"/>
</dbReference>
<dbReference type="SUPFAM" id="SSF55073">
    <property type="entry name" value="Nucleotide cyclase"/>
    <property type="match status" value="1"/>
</dbReference>
<evidence type="ECO:0000256" key="1">
    <source>
        <dbReference type="ARBA" id="ARBA00001946"/>
    </source>
</evidence>
<accession>A0A8H2JMA2</accession>
<evidence type="ECO:0000256" key="3">
    <source>
        <dbReference type="ARBA" id="ARBA00034247"/>
    </source>
</evidence>
<protein>
    <recommendedName>
        <fullName evidence="2">diguanylate cyclase</fullName>
        <ecNumber evidence="2">2.7.7.65</ecNumber>
    </recommendedName>
</protein>
<evidence type="ECO:0000256" key="2">
    <source>
        <dbReference type="ARBA" id="ARBA00012528"/>
    </source>
</evidence>
<dbReference type="PANTHER" id="PTHR45138">
    <property type="entry name" value="REGULATORY COMPONENTS OF SENSORY TRANSDUCTION SYSTEM"/>
    <property type="match status" value="1"/>
</dbReference>
<dbReference type="RefSeq" id="WP_138621800.1">
    <property type="nucleotide sequence ID" value="NZ_SZVP01000004.1"/>
</dbReference>
<comment type="catalytic activity">
    <reaction evidence="3">
        <text>2 GTP = 3',3'-c-di-GMP + 2 diphosphate</text>
        <dbReference type="Rhea" id="RHEA:24898"/>
        <dbReference type="ChEBI" id="CHEBI:33019"/>
        <dbReference type="ChEBI" id="CHEBI:37565"/>
        <dbReference type="ChEBI" id="CHEBI:58805"/>
        <dbReference type="EC" id="2.7.7.65"/>
    </reaction>
</comment>
<dbReference type="FunFam" id="3.30.70.270:FF:000001">
    <property type="entry name" value="Diguanylate cyclase domain protein"/>
    <property type="match status" value="1"/>
</dbReference>
<dbReference type="Gene3D" id="3.30.450.20">
    <property type="entry name" value="PAS domain"/>
    <property type="match status" value="1"/>
</dbReference>
<dbReference type="OrthoDB" id="9813903at2"/>
<gene>
    <name evidence="5" type="ORF">FCS21_06980</name>
</gene>
<evidence type="ECO:0000313" key="6">
    <source>
        <dbReference type="Proteomes" id="UP000307702"/>
    </source>
</evidence>
<organism evidence="5 6">
    <name type="scientific">Colwellia ponticola</name>
    <dbReference type="NCBI Taxonomy" id="2304625"/>
    <lineage>
        <taxon>Bacteria</taxon>
        <taxon>Pseudomonadati</taxon>
        <taxon>Pseudomonadota</taxon>
        <taxon>Gammaproteobacteria</taxon>
        <taxon>Alteromonadales</taxon>
        <taxon>Colwelliaceae</taxon>
        <taxon>Colwellia</taxon>
    </lineage>
</organism>
<dbReference type="Pfam" id="PF00990">
    <property type="entry name" value="GGDEF"/>
    <property type="match status" value="1"/>
</dbReference>
<dbReference type="SMART" id="SM00267">
    <property type="entry name" value="GGDEF"/>
    <property type="match status" value="1"/>
</dbReference>
<dbReference type="AlphaFoldDB" id="A0A8H2JMA2"/>